<accession>A0ABR8DAS5</accession>
<dbReference type="Proteomes" id="UP000661112">
    <property type="component" value="Unassembled WGS sequence"/>
</dbReference>
<evidence type="ECO:0000313" key="3">
    <source>
        <dbReference type="EMBL" id="MBD2503651.1"/>
    </source>
</evidence>
<dbReference type="InterPro" id="IPR001296">
    <property type="entry name" value="Glyco_trans_1"/>
</dbReference>
<evidence type="ECO:0000313" key="4">
    <source>
        <dbReference type="Proteomes" id="UP000661112"/>
    </source>
</evidence>
<organism evidence="3 4">
    <name type="scientific">Anabaena azotica FACHB-119</name>
    <dbReference type="NCBI Taxonomy" id="947527"/>
    <lineage>
        <taxon>Bacteria</taxon>
        <taxon>Bacillati</taxon>
        <taxon>Cyanobacteriota</taxon>
        <taxon>Cyanophyceae</taxon>
        <taxon>Nostocales</taxon>
        <taxon>Nostocaceae</taxon>
        <taxon>Anabaena</taxon>
        <taxon>Anabaena azotica</taxon>
    </lineage>
</organism>
<name>A0ABR8DAS5_9NOST</name>
<gene>
    <name evidence="3" type="ORF">H6G83_24090</name>
</gene>
<comment type="caution">
    <text evidence="3">The sequence shown here is derived from an EMBL/GenBank/DDBJ whole genome shotgun (WGS) entry which is preliminary data.</text>
</comment>
<proteinExistence type="predicted"/>
<dbReference type="PANTHER" id="PTHR45947">
    <property type="entry name" value="SULFOQUINOVOSYL TRANSFERASE SQD2"/>
    <property type="match status" value="1"/>
</dbReference>
<dbReference type="SUPFAM" id="SSF53756">
    <property type="entry name" value="UDP-Glycosyltransferase/glycogen phosphorylase"/>
    <property type="match status" value="1"/>
</dbReference>
<dbReference type="Pfam" id="PF00534">
    <property type="entry name" value="Glycos_transf_1"/>
    <property type="match status" value="1"/>
</dbReference>
<dbReference type="Pfam" id="PF13439">
    <property type="entry name" value="Glyco_transf_4"/>
    <property type="match status" value="1"/>
</dbReference>
<dbReference type="Gene3D" id="3.40.50.2000">
    <property type="entry name" value="Glycogen Phosphorylase B"/>
    <property type="match status" value="2"/>
</dbReference>
<dbReference type="InterPro" id="IPR028098">
    <property type="entry name" value="Glyco_trans_4-like_N"/>
</dbReference>
<dbReference type="EMBL" id="JACJSG010000038">
    <property type="protein sequence ID" value="MBD2503651.1"/>
    <property type="molecule type" value="Genomic_DNA"/>
</dbReference>
<evidence type="ECO:0000259" key="1">
    <source>
        <dbReference type="Pfam" id="PF00534"/>
    </source>
</evidence>
<protein>
    <submittedName>
        <fullName evidence="3">Glycosyltransferase</fullName>
    </submittedName>
</protein>
<sequence length="404" mass="45208">MLKMLNYRIIHLSKYYPPDRGGIETHVQILAQTQAALGAKVHVVCVNGFDKEGNLSTKTKTVNEIDGDVNITRLGRLGSFARFDICPELPKKLYQLVKEPNTLLHLHTPNPTMLIALTTLHKRVPLVITHHSDVIKQKVLKYGLRPFEHLIYSQSSRVLTTSFPYIEGSKFLQLYRHKLSYLPLGLPSSNYVQPNQIALTFSSSLKEKYQGPIWLAVGRLVYYKALHIAIEALSRVPGTLIVVGVGSLKQELKALAQKLGVDDRIVWLGRLSEDELVGAYHAATALWFPSNIRSEGFGLVQVEAMASGCPVINANIPGSGVPWVSRHEQEGLTVAINDPIALAKAAKRLLDEPGLRNRLVISSRKRSEYFNHVTMAQRSFEFYEEVLAQEWNYMNTSQSSVSSL</sequence>
<reference evidence="3 4" key="1">
    <citation type="journal article" date="2020" name="ISME J.">
        <title>Comparative genomics reveals insights into cyanobacterial evolution and habitat adaptation.</title>
        <authorList>
            <person name="Chen M.Y."/>
            <person name="Teng W.K."/>
            <person name="Zhao L."/>
            <person name="Hu C.X."/>
            <person name="Zhou Y.K."/>
            <person name="Han B.P."/>
            <person name="Song L.R."/>
            <person name="Shu W.S."/>
        </authorList>
    </citation>
    <scope>NUCLEOTIDE SEQUENCE [LARGE SCALE GENOMIC DNA]</scope>
    <source>
        <strain evidence="3 4">FACHB-119</strain>
    </source>
</reference>
<dbReference type="InterPro" id="IPR050194">
    <property type="entry name" value="Glycosyltransferase_grp1"/>
</dbReference>
<dbReference type="PANTHER" id="PTHR45947:SF3">
    <property type="entry name" value="SULFOQUINOVOSYL TRANSFERASE SQD2"/>
    <property type="match status" value="1"/>
</dbReference>
<evidence type="ECO:0000259" key="2">
    <source>
        <dbReference type="Pfam" id="PF13439"/>
    </source>
</evidence>
<keyword evidence="4" id="KW-1185">Reference proteome</keyword>
<feature type="domain" description="Glycosyltransferase subfamily 4-like N-terminal" evidence="2">
    <location>
        <begin position="21"/>
        <end position="162"/>
    </location>
</feature>
<feature type="domain" description="Glycosyl transferase family 1" evidence="1">
    <location>
        <begin position="207"/>
        <end position="365"/>
    </location>
</feature>